<name>A0ABT3Q0B0_9BACT</name>
<dbReference type="EMBL" id="JAJNDC010000003">
    <property type="protein sequence ID" value="MCW9713557.1"/>
    <property type="molecule type" value="Genomic_DNA"/>
</dbReference>
<dbReference type="Proteomes" id="UP001207337">
    <property type="component" value="Unassembled WGS sequence"/>
</dbReference>
<organism evidence="1 2">
    <name type="scientific">Fodinibius salicampi</name>
    <dbReference type="NCBI Taxonomy" id="1920655"/>
    <lineage>
        <taxon>Bacteria</taxon>
        <taxon>Pseudomonadati</taxon>
        <taxon>Balneolota</taxon>
        <taxon>Balneolia</taxon>
        <taxon>Balneolales</taxon>
        <taxon>Balneolaceae</taxon>
        <taxon>Fodinibius</taxon>
    </lineage>
</organism>
<reference evidence="1 2" key="1">
    <citation type="submission" date="2021-11" db="EMBL/GenBank/DDBJ databases">
        <title>Aliifidinibius sp. nov., a new bacterium isolated from saline soil.</title>
        <authorList>
            <person name="Galisteo C."/>
            <person name="De La Haba R."/>
            <person name="Sanchez-Porro C."/>
            <person name="Ventosa A."/>
        </authorList>
    </citation>
    <scope>NUCLEOTIDE SEQUENCE [LARGE SCALE GENOMIC DNA]</scope>
    <source>
        <strain evidence="1 2">KACC 190600</strain>
    </source>
</reference>
<evidence type="ECO:0000313" key="2">
    <source>
        <dbReference type="Proteomes" id="UP001207337"/>
    </source>
</evidence>
<proteinExistence type="predicted"/>
<evidence type="ECO:0000313" key="1">
    <source>
        <dbReference type="EMBL" id="MCW9713557.1"/>
    </source>
</evidence>
<gene>
    <name evidence="1" type="ORF">LQ318_11660</name>
</gene>
<protein>
    <submittedName>
        <fullName evidence="1">Uncharacterized protein</fullName>
    </submittedName>
</protein>
<accession>A0ABT3Q0B0</accession>
<dbReference type="RefSeq" id="WP_265790352.1">
    <property type="nucleotide sequence ID" value="NZ_BAABRS010000003.1"/>
</dbReference>
<comment type="caution">
    <text evidence="1">The sequence shown here is derived from an EMBL/GenBank/DDBJ whole genome shotgun (WGS) entry which is preliminary data.</text>
</comment>
<sequence length="249" mass="29240">MSKGKYTFADWKSGQIEKDYANKEIEGFNDQNLYGVGYLPQQLHEQGFITDKEYSKIEKAQKEIFDKSVENAYKSFLNEFLERLENAYKPAEFIQNRINRLQSELDRASNHILEQVYEGNWSKVGIGHKAYAMVNNSDGMGWTYLHNTIQTPADNTRSANHVFVSTVSLYQIEELEKLLKSEYSKSEKDDRRSYGQHQKNRKWIIEKFEEQESKQPSQNKTAIAVKELYKKEFGLNIDKSTVLRYNDRM</sequence>
<keyword evidence="2" id="KW-1185">Reference proteome</keyword>